<keyword evidence="2" id="KW-1185">Reference proteome</keyword>
<name>A0A8T0EJR8_ARGBR</name>
<dbReference type="AlphaFoldDB" id="A0A8T0EJR8"/>
<organism evidence="1 2">
    <name type="scientific">Argiope bruennichi</name>
    <name type="common">Wasp spider</name>
    <name type="synonym">Aranea bruennichi</name>
    <dbReference type="NCBI Taxonomy" id="94029"/>
    <lineage>
        <taxon>Eukaryota</taxon>
        <taxon>Metazoa</taxon>
        <taxon>Ecdysozoa</taxon>
        <taxon>Arthropoda</taxon>
        <taxon>Chelicerata</taxon>
        <taxon>Arachnida</taxon>
        <taxon>Araneae</taxon>
        <taxon>Araneomorphae</taxon>
        <taxon>Entelegynae</taxon>
        <taxon>Araneoidea</taxon>
        <taxon>Araneidae</taxon>
        <taxon>Argiope</taxon>
    </lineage>
</organism>
<reference evidence="1" key="2">
    <citation type="submission" date="2020-06" db="EMBL/GenBank/DDBJ databases">
        <authorList>
            <person name="Sheffer M."/>
        </authorList>
    </citation>
    <scope>NUCLEOTIDE SEQUENCE</scope>
</reference>
<reference evidence="1" key="1">
    <citation type="journal article" date="2020" name="bioRxiv">
        <title>Chromosome-level reference genome of the European wasp spider Argiope bruennichi: a resource for studies on range expansion and evolutionary adaptation.</title>
        <authorList>
            <person name="Sheffer M.M."/>
            <person name="Hoppe A."/>
            <person name="Krehenwinkel H."/>
            <person name="Uhl G."/>
            <person name="Kuss A.W."/>
            <person name="Jensen L."/>
            <person name="Jensen C."/>
            <person name="Gillespie R.G."/>
            <person name="Hoff K.J."/>
            <person name="Prost S."/>
        </authorList>
    </citation>
    <scope>NUCLEOTIDE SEQUENCE</scope>
</reference>
<sequence>MSEDSQICFASDYISMEKTIRKYLEFENLITAVTNKLRIKSKIFFKPQMTVSIELQRGDFSFLIQAYQNHHERPIWENSL</sequence>
<dbReference type="EMBL" id="JABXBU010002228">
    <property type="protein sequence ID" value="KAF8771884.1"/>
    <property type="molecule type" value="Genomic_DNA"/>
</dbReference>
<proteinExistence type="predicted"/>
<gene>
    <name evidence="1" type="ORF">HNY73_019252</name>
</gene>
<protein>
    <submittedName>
        <fullName evidence="1">Uncharacterized protein</fullName>
    </submittedName>
</protein>
<dbReference type="Proteomes" id="UP000807504">
    <property type="component" value="Unassembled WGS sequence"/>
</dbReference>
<comment type="caution">
    <text evidence="1">The sequence shown here is derived from an EMBL/GenBank/DDBJ whole genome shotgun (WGS) entry which is preliminary data.</text>
</comment>
<accession>A0A8T0EJR8</accession>
<evidence type="ECO:0000313" key="2">
    <source>
        <dbReference type="Proteomes" id="UP000807504"/>
    </source>
</evidence>
<evidence type="ECO:0000313" key="1">
    <source>
        <dbReference type="EMBL" id="KAF8771884.1"/>
    </source>
</evidence>